<dbReference type="Proteomes" id="UP000269221">
    <property type="component" value="Unassembled WGS sequence"/>
</dbReference>
<dbReference type="STRING" id="333673.A0A3M0K1R2"/>
<dbReference type="GO" id="GO:0006508">
    <property type="term" value="P:proteolysis"/>
    <property type="evidence" value="ECO:0007669"/>
    <property type="project" value="UniProtKB-KW"/>
</dbReference>
<dbReference type="GO" id="GO:0004190">
    <property type="term" value="F:aspartic-type endopeptidase activity"/>
    <property type="evidence" value="ECO:0007669"/>
    <property type="project" value="UniProtKB-KW"/>
</dbReference>
<dbReference type="PANTHER" id="PTHR19422">
    <property type="entry name" value="GAG RETROVIRAL POLYPROTEIN"/>
    <property type="match status" value="1"/>
</dbReference>
<dbReference type="InterPro" id="IPR001995">
    <property type="entry name" value="Peptidase_A2_cat"/>
</dbReference>
<feature type="transmembrane region" description="Helical" evidence="4">
    <location>
        <begin position="21"/>
        <end position="44"/>
    </location>
</feature>
<evidence type="ECO:0000256" key="1">
    <source>
        <dbReference type="ARBA" id="ARBA00022670"/>
    </source>
</evidence>
<dbReference type="InterPro" id="IPR001969">
    <property type="entry name" value="Aspartic_peptidase_AS"/>
</dbReference>
<dbReference type="Gene3D" id="2.40.70.10">
    <property type="entry name" value="Acid Proteases"/>
    <property type="match status" value="1"/>
</dbReference>
<evidence type="ECO:0000256" key="3">
    <source>
        <dbReference type="ARBA" id="ARBA00022801"/>
    </source>
</evidence>
<keyword evidence="2" id="KW-0064">Aspartyl protease</keyword>
<evidence type="ECO:0000313" key="7">
    <source>
        <dbReference type="Proteomes" id="UP000269221"/>
    </source>
</evidence>
<evidence type="ECO:0000259" key="5">
    <source>
        <dbReference type="PROSITE" id="PS50175"/>
    </source>
</evidence>
<dbReference type="Pfam" id="PF00077">
    <property type="entry name" value="RVP"/>
    <property type="match status" value="1"/>
</dbReference>
<protein>
    <recommendedName>
        <fullName evidence="5">Peptidase A2 domain-containing protein</fullName>
    </recommendedName>
</protein>
<organism evidence="6 7">
    <name type="scientific">Hirundo rustica rustica</name>
    <dbReference type="NCBI Taxonomy" id="333673"/>
    <lineage>
        <taxon>Eukaryota</taxon>
        <taxon>Metazoa</taxon>
        <taxon>Chordata</taxon>
        <taxon>Craniata</taxon>
        <taxon>Vertebrata</taxon>
        <taxon>Euteleostomi</taxon>
        <taxon>Archelosauria</taxon>
        <taxon>Archosauria</taxon>
        <taxon>Dinosauria</taxon>
        <taxon>Saurischia</taxon>
        <taxon>Theropoda</taxon>
        <taxon>Coelurosauria</taxon>
        <taxon>Aves</taxon>
        <taxon>Neognathae</taxon>
        <taxon>Neoaves</taxon>
        <taxon>Telluraves</taxon>
        <taxon>Australaves</taxon>
        <taxon>Passeriformes</taxon>
        <taxon>Sylvioidea</taxon>
        <taxon>Hirundinidae</taxon>
        <taxon>Hirundo</taxon>
    </lineage>
</organism>
<reference evidence="6 7" key="1">
    <citation type="submission" date="2018-07" db="EMBL/GenBank/DDBJ databases">
        <title>A high quality draft genome assembly of the barn swallow (H. rustica rustica).</title>
        <authorList>
            <person name="Formenti G."/>
            <person name="Chiara M."/>
            <person name="Poveda L."/>
            <person name="Francoijs K.-J."/>
            <person name="Bonisoli-Alquati A."/>
            <person name="Canova L."/>
            <person name="Gianfranceschi L."/>
            <person name="Horner D.S."/>
            <person name="Saino N."/>
        </authorList>
    </citation>
    <scope>NUCLEOTIDE SEQUENCE [LARGE SCALE GENOMIC DNA]</scope>
    <source>
        <strain evidence="6">Chelidonia</strain>
        <tissue evidence="6">Blood</tissue>
    </source>
</reference>
<dbReference type="OrthoDB" id="9900537at2759"/>
<feature type="domain" description="Peptidase A2" evidence="5">
    <location>
        <begin position="180"/>
        <end position="255"/>
    </location>
</feature>
<dbReference type="InterPro" id="IPR018061">
    <property type="entry name" value="Retropepsins"/>
</dbReference>
<dbReference type="AlphaFoldDB" id="A0A3M0K1R2"/>
<comment type="caution">
    <text evidence="6">The sequence shown here is derived from an EMBL/GenBank/DDBJ whole genome shotgun (WGS) entry which is preliminary data.</text>
</comment>
<keyword evidence="4" id="KW-1133">Transmembrane helix</keyword>
<accession>A0A3M0K1R2</accession>
<keyword evidence="7" id="KW-1185">Reference proteome</keyword>
<dbReference type="Gene3D" id="1.10.375.10">
    <property type="entry name" value="Human Immunodeficiency Virus Type 1 Capsid Protein"/>
    <property type="match status" value="1"/>
</dbReference>
<keyword evidence="3" id="KW-0378">Hydrolase</keyword>
<keyword evidence="1" id="KW-0645">Protease</keyword>
<dbReference type="SUPFAM" id="SSF50630">
    <property type="entry name" value="Acid proteases"/>
    <property type="match status" value="1"/>
</dbReference>
<dbReference type="InterPro" id="IPR021109">
    <property type="entry name" value="Peptidase_aspartic_dom_sf"/>
</dbReference>
<dbReference type="InterPro" id="IPR008919">
    <property type="entry name" value="Retrov_capsid_N"/>
</dbReference>
<dbReference type="EMBL" id="QRBI01000141">
    <property type="protein sequence ID" value="RMC01067.1"/>
    <property type="molecule type" value="Genomic_DNA"/>
</dbReference>
<dbReference type="CDD" id="cd05482">
    <property type="entry name" value="HIV_retropepsin_like"/>
    <property type="match status" value="1"/>
</dbReference>
<dbReference type="PROSITE" id="PS50175">
    <property type="entry name" value="ASP_PROT_RETROV"/>
    <property type="match status" value="1"/>
</dbReference>
<keyword evidence="4" id="KW-0812">Transmembrane</keyword>
<proteinExistence type="predicted"/>
<evidence type="ECO:0000313" key="6">
    <source>
        <dbReference type="EMBL" id="RMC01067.1"/>
    </source>
</evidence>
<dbReference type="PANTHER" id="PTHR19422:SF123">
    <property type="entry name" value="RT1 CLASS I, LOCUS CE15"/>
    <property type="match status" value="1"/>
</dbReference>
<dbReference type="GO" id="GO:0016032">
    <property type="term" value="P:viral process"/>
    <property type="evidence" value="ECO:0007669"/>
    <property type="project" value="InterPro"/>
</dbReference>
<sequence length="261" mass="28080">MMKKILKNRFIDPHYNAVAMGLINGICIYAMDLFKVCIVAVFYASVHAKFEHPSLSLSSAMESRMTPLVPSRVPASDPVGSTGQDKVGAAASSEGLQAFPVLQGATHNTYQPLAWQALIELRDAVGRYGLGSAEDWLRGDGGFGFTGPPQVHWTAVLTKDHPETLCTMSMVGATPSEIHLPGLLDTGADVSILSLAAWPLQWPLTLAKTSIARLGGTKQCYMSQNSVAITNPEGQTAIIWPHVTEIPQNLWGRDVLAAWGV</sequence>
<evidence type="ECO:0000256" key="2">
    <source>
        <dbReference type="ARBA" id="ARBA00022750"/>
    </source>
</evidence>
<gene>
    <name evidence="6" type="ORF">DUI87_22331</name>
</gene>
<name>A0A3M0K1R2_HIRRU</name>
<dbReference type="InterPro" id="IPR051592">
    <property type="entry name" value="HERV-K_Pro_peptidase_A2"/>
</dbReference>
<dbReference type="InterPro" id="IPR034170">
    <property type="entry name" value="Retropepsin-like_cat_dom"/>
</dbReference>
<dbReference type="PROSITE" id="PS00141">
    <property type="entry name" value="ASP_PROTEASE"/>
    <property type="match status" value="1"/>
</dbReference>
<keyword evidence="4" id="KW-0472">Membrane</keyword>
<evidence type="ECO:0000256" key="4">
    <source>
        <dbReference type="SAM" id="Phobius"/>
    </source>
</evidence>